<dbReference type="InterPro" id="IPR036866">
    <property type="entry name" value="RibonucZ/Hydroxyglut_hydro"/>
</dbReference>
<dbReference type="SUPFAM" id="SSF56281">
    <property type="entry name" value="Metallo-hydrolase/oxidoreductase"/>
    <property type="match status" value="1"/>
</dbReference>
<evidence type="ECO:0000256" key="2">
    <source>
        <dbReference type="ARBA" id="ARBA00006759"/>
    </source>
</evidence>
<evidence type="ECO:0000259" key="9">
    <source>
        <dbReference type="SMART" id="SM00849"/>
    </source>
</evidence>
<reference evidence="10 11" key="1">
    <citation type="journal article" date="2022" name="Gigascience">
        <title>A chromosome-level genome assembly and annotation of the desert horned lizard, Phrynosoma platyrhinos, provides insight into chromosomal rearrangements among reptiles.</title>
        <authorList>
            <person name="Koochekian N."/>
            <person name="Ascanio A."/>
            <person name="Farleigh K."/>
            <person name="Card D.C."/>
            <person name="Schield D.R."/>
            <person name="Castoe T.A."/>
            <person name="Jezkova T."/>
        </authorList>
    </citation>
    <scope>NUCLEOTIDE SEQUENCE [LARGE SCALE GENOMIC DNA]</scope>
    <source>
        <strain evidence="10">NK-2021</strain>
    </source>
</reference>
<evidence type="ECO:0000256" key="8">
    <source>
        <dbReference type="SAM" id="MobiDB-lite"/>
    </source>
</evidence>
<evidence type="ECO:0000256" key="3">
    <source>
        <dbReference type="ARBA" id="ARBA00011738"/>
    </source>
</evidence>
<dbReference type="InterPro" id="IPR001279">
    <property type="entry name" value="Metallo-B-lactamas"/>
</dbReference>
<evidence type="ECO:0000256" key="1">
    <source>
        <dbReference type="ARBA" id="ARBA00004514"/>
    </source>
</evidence>
<evidence type="ECO:0000313" key="10">
    <source>
        <dbReference type="EMBL" id="KAH0626020.1"/>
    </source>
</evidence>
<dbReference type="PANTHER" id="PTHR23200:SF48">
    <property type="entry name" value="METALLO-BETA-LACTAMASE DOMAIN-CONTAINING PROTEIN 1"/>
    <property type="match status" value="1"/>
</dbReference>
<keyword evidence="11" id="KW-1185">Reference proteome</keyword>
<feature type="domain" description="Metallo-beta-lactamase" evidence="9">
    <location>
        <begin position="165"/>
        <end position="328"/>
    </location>
</feature>
<comment type="caution">
    <text evidence="10">The sequence shown here is derived from an EMBL/GenBank/DDBJ whole genome shotgun (WGS) entry which is preliminary data.</text>
</comment>
<dbReference type="Proteomes" id="UP000826234">
    <property type="component" value="Unassembled WGS sequence"/>
</dbReference>
<name>A0ABQ7T8G6_PHRPL</name>
<dbReference type="InterPro" id="IPR039344">
    <property type="entry name" value="MBLAC1"/>
</dbReference>
<dbReference type="CDD" id="cd07711">
    <property type="entry name" value="MBLAC1-like_MBL-fold"/>
    <property type="match status" value="1"/>
</dbReference>
<dbReference type="PANTHER" id="PTHR23200">
    <property type="entry name" value="METALLO-BETA-LACTAMASE DOMAIN-CONTAINING PROTEIN 1"/>
    <property type="match status" value="1"/>
</dbReference>
<dbReference type="EMBL" id="JAIPUX010000521">
    <property type="protein sequence ID" value="KAH0626020.1"/>
    <property type="molecule type" value="Genomic_DNA"/>
</dbReference>
<feature type="compositionally biased region" description="Basic and acidic residues" evidence="8">
    <location>
        <begin position="12"/>
        <end position="22"/>
    </location>
</feature>
<comment type="similarity">
    <text evidence="2">Belongs to the metallo-beta-lactamase superfamily. Glyoxalase II family.</text>
</comment>
<comment type="function">
    <text evidence="7">Endoribonuclease that catalyzes the hydrolysis of histone-coding pre-mRNA 3'-end. Involved in histone pre-mRNA processing during the S-phase of the cell cycle, which is required for entering/progressing through S-phase. Cleaves histone pre-mRNA at a major and a minor cleavage site after the 5'-ACCCA-3' and the 5'-ACCCACA-3' sequence, respectively, and located downstream of the stem-loop. May require the presence of the HDE element located at the histone pre-RNA 3'-end to avoid non-specific cleavage.</text>
</comment>
<proteinExistence type="inferred from homology"/>
<dbReference type="Gene3D" id="3.60.15.10">
    <property type="entry name" value="Ribonuclease Z/Hydroxyacylglutathione hydrolase-like"/>
    <property type="match status" value="1"/>
</dbReference>
<evidence type="ECO:0000256" key="5">
    <source>
        <dbReference type="ARBA" id="ARBA00032988"/>
    </source>
</evidence>
<sequence length="350" mass="37111">MRTSPPLPEAATSEKKSPRAEALHGTSGLNAERALRASLGSYSGVSARRRRSRSQSLPASGTGTRPAGTRGSSPPAATRAPIRESTSRCSPVRQPRRPQQRARPAGPRPSRHLLILRIDVMALSQPPSKAAPIPVSPLIPGSPYSVLVLQEGYSEEMPDGSTRADGTVTLVLGPHLTLVDTGGPWGRERLLAGLAERGVSPGDVQHLVCTHGHSDHAGNLNLFPQAELIVGTDVCLPGGRYLPTGLRQGNPYPLHAGLLEVLPTPGHTQADVSLLVRGTVLGDVLVAGDLFERQGDEGLWQALSEDPVRQAQSRAQALDVANVIVPGHGPPFWSPGRARVEEEWQGTVQD</sequence>
<evidence type="ECO:0000256" key="7">
    <source>
        <dbReference type="ARBA" id="ARBA00045869"/>
    </source>
</evidence>
<protein>
    <recommendedName>
        <fullName evidence="4">Metallo-beta-lactamase domain-containing protein 1</fullName>
    </recommendedName>
    <alternativeName>
        <fullName evidence="5">Endoribonuclease MBLAC1</fullName>
    </alternativeName>
</protein>
<organism evidence="10 11">
    <name type="scientific">Phrynosoma platyrhinos</name>
    <name type="common">Desert horned lizard</name>
    <dbReference type="NCBI Taxonomy" id="52577"/>
    <lineage>
        <taxon>Eukaryota</taxon>
        <taxon>Metazoa</taxon>
        <taxon>Chordata</taxon>
        <taxon>Craniata</taxon>
        <taxon>Vertebrata</taxon>
        <taxon>Euteleostomi</taxon>
        <taxon>Lepidosauria</taxon>
        <taxon>Squamata</taxon>
        <taxon>Bifurcata</taxon>
        <taxon>Unidentata</taxon>
        <taxon>Episquamata</taxon>
        <taxon>Toxicofera</taxon>
        <taxon>Iguania</taxon>
        <taxon>Phrynosomatidae</taxon>
        <taxon>Phrynosomatinae</taxon>
        <taxon>Phrynosoma</taxon>
    </lineage>
</organism>
<evidence type="ECO:0000256" key="6">
    <source>
        <dbReference type="ARBA" id="ARBA00044690"/>
    </source>
</evidence>
<comment type="subcellular location">
    <subcellularLocation>
        <location evidence="1">Cytoplasm</location>
        <location evidence="1">Cytosol</location>
    </subcellularLocation>
</comment>
<accession>A0ABQ7T8G6</accession>
<dbReference type="Pfam" id="PF00753">
    <property type="entry name" value="Lactamase_B"/>
    <property type="match status" value="1"/>
</dbReference>
<evidence type="ECO:0000313" key="11">
    <source>
        <dbReference type="Proteomes" id="UP000826234"/>
    </source>
</evidence>
<evidence type="ECO:0000256" key="4">
    <source>
        <dbReference type="ARBA" id="ARBA00014856"/>
    </source>
</evidence>
<gene>
    <name evidence="10" type="ORF">JD844_000717</name>
</gene>
<dbReference type="SMART" id="SM00849">
    <property type="entry name" value="Lactamase_B"/>
    <property type="match status" value="1"/>
</dbReference>
<comment type="subunit">
    <text evidence="3">Homodimer.</text>
</comment>
<comment type="catalytic activity">
    <reaction evidence="6">
        <text>a ribonucleotidyl-ribonucleotide-RNA + H2O = a 3'-end ribonucleotide-RNA + a 5'-end 5'-phospho-ribonucleoside-RNA + H(+)</text>
        <dbReference type="Rhea" id="RHEA:68096"/>
        <dbReference type="Rhea" id="RHEA-COMP:15179"/>
        <dbReference type="Rhea" id="RHEA-COMP:17355"/>
        <dbReference type="Rhea" id="RHEA-COMP:17428"/>
        <dbReference type="ChEBI" id="CHEBI:15377"/>
        <dbReference type="ChEBI" id="CHEBI:15378"/>
        <dbReference type="ChEBI" id="CHEBI:74896"/>
        <dbReference type="ChEBI" id="CHEBI:138282"/>
        <dbReference type="ChEBI" id="CHEBI:173118"/>
    </reaction>
    <physiologicalReaction direction="left-to-right" evidence="6">
        <dbReference type="Rhea" id="RHEA:68097"/>
    </physiologicalReaction>
</comment>
<feature type="region of interest" description="Disordered" evidence="8">
    <location>
        <begin position="1"/>
        <end position="111"/>
    </location>
</feature>